<evidence type="ECO:0000313" key="3">
    <source>
        <dbReference type="EMBL" id="ORY12662.1"/>
    </source>
</evidence>
<dbReference type="EMBL" id="MCFA01000049">
    <property type="protein sequence ID" value="ORY12662.1"/>
    <property type="molecule type" value="Genomic_DNA"/>
</dbReference>
<reference evidence="3 4" key="1">
    <citation type="submission" date="2016-07" db="EMBL/GenBank/DDBJ databases">
        <title>Pervasive Adenine N6-methylation of Active Genes in Fungi.</title>
        <authorList>
            <consortium name="DOE Joint Genome Institute"/>
            <person name="Mondo S.J."/>
            <person name="Dannebaum R.O."/>
            <person name="Kuo R.C."/>
            <person name="Labutti K."/>
            <person name="Haridas S."/>
            <person name="Kuo A."/>
            <person name="Salamov A."/>
            <person name="Ahrendt S.R."/>
            <person name="Lipzen A."/>
            <person name="Sullivan W."/>
            <person name="Andreopoulos W.B."/>
            <person name="Clum A."/>
            <person name="Lindquist E."/>
            <person name="Daum C."/>
            <person name="Ramamoorthy G.K."/>
            <person name="Gryganskyi A."/>
            <person name="Culley D."/>
            <person name="Magnuson J.K."/>
            <person name="James T.Y."/>
            <person name="O'Malley M.A."/>
            <person name="Stajich J.E."/>
            <person name="Spatafora J.W."/>
            <person name="Visel A."/>
            <person name="Grigoriev I.V."/>
        </authorList>
    </citation>
    <scope>NUCLEOTIDE SEQUENCE [LARGE SCALE GENOMIC DNA]</scope>
    <source>
        <strain evidence="3 4">CBS 115471</strain>
    </source>
</reference>
<dbReference type="Proteomes" id="UP000193144">
    <property type="component" value="Unassembled WGS sequence"/>
</dbReference>
<keyword evidence="2" id="KW-0812">Transmembrane</keyword>
<keyword evidence="2" id="KW-1133">Transmembrane helix</keyword>
<gene>
    <name evidence="3" type="ORF">BCR34DRAFT_563487</name>
</gene>
<keyword evidence="4" id="KW-1185">Reference proteome</keyword>
<keyword evidence="2" id="KW-0472">Membrane</keyword>
<feature type="compositionally biased region" description="Polar residues" evidence="1">
    <location>
        <begin position="1"/>
        <end position="17"/>
    </location>
</feature>
<evidence type="ECO:0000256" key="2">
    <source>
        <dbReference type="SAM" id="Phobius"/>
    </source>
</evidence>
<proteinExistence type="predicted"/>
<feature type="region of interest" description="Disordered" evidence="1">
    <location>
        <begin position="68"/>
        <end position="100"/>
    </location>
</feature>
<evidence type="ECO:0000256" key="1">
    <source>
        <dbReference type="SAM" id="MobiDB-lite"/>
    </source>
</evidence>
<name>A0A1Y1ZQX7_9PLEO</name>
<protein>
    <submittedName>
        <fullName evidence="3">Uncharacterized protein</fullName>
    </submittedName>
</protein>
<feature type="region of interest" description="Disordered" evidence="1">
    <location>
        <begin position="1"/>
        <end position="23"/>
    </location>
</feature>
<feature type="transmembrane region" description="Helical" evidence="2">
    <location>
        <begin position="29"/>
        <end position="49"/>
    </location>
</feature>
<evidence type="ECO:0000313" key="4">
    <source>
        <dbReference type="Proteomes" id="UP000193144"/>
    </source>
</evidence>
<accession>A0A1Y1ZQX7</accession>
<organism evidence="3 4">
    <name type="scientific">Clohesyomyces aquaticus</name>
    <dbReference type="NCBI Taxonomy" id="1231657"/>
    <lineage>
        <taxon>Eukaryota</taxon>
        <taxon>Fungi</taxon>
        <taxon>Dikarya</taxon>
        <taxon>Ascomycota</taxon>
        <taxon>Pezizomycotina</taxon>
        <taxon>Dothideomycetes</taxon>
        <taxon>Pleosporomycetidae</taxon>
        <taxon>Pleosporales</taxon>
        <taxon>Lindgomycetaceae</taxon>
        <taxon>Clohesyomyces</taxon>
    </lineage>
</organism>
<dbReference type="AlphaFoldDB" id="A0A1Y1ZQX7"/>
<sequence>MPSIPLVTNATSVSLTSPPTPQPSWSKEAIVSLFGVLVVILVPCISLLLGHIARRNCIRHIFSRSRDRHCNPTDKNGGGIRLAETDSDTSAQTPLSRKPSTRAMPKKLVLGRNRVRNKTIVLVL</sequence>
<comment type="caution">
    <text evidence="3">The sequence shown here is derived from an EMBL/GenBank/DDBJ whole genome shotgun (WGS) entry which is preliminary data.</text>
</comment>